<accession>A0A381PZT8</accession>
<keyword evidence="1" id="KW-0472">Membrane</keyword>
<dbReference type="AlphaFoldDB" id="A0A381PZT8"/>
<keyword evidence="1" id="KW-0812">Transmembrane</keyword>
<sequence length="50" mass="5119">VRGSTSVTLVAPLTVTLISTIVPLLQPSGSLSAGPNHAPSEALVLHRRGF</sequence>
<feature type="non-terminal residue" evidence="2">
    <location>
        <position position="1"/>
    </location>
</feature>
<evidence type="ECO:0000256" key="1">
    <source>
        <dbReference type="SAM" id="Phobius"/>
    </source>
</evidence>
<reference evidence="2" key="1">
    <citation type="submission" date="2018-05" db="EMBL/GenBank/DDBJ databases">
        <authorList>
            <person name="Lanie J.A."/>
            <person name="Ng W.-L."/>
            <person name="Kazmierczak K.M."/>
            <person name="Andrzejewski T.M."/>
            <person name="Davidsen T.M."/>
            <person name="Wayne K.J."/>
            <person name="Tettelin H."/>
            <person name="Glass J.I."/>
            <person name="Rusch D."/>
            <person name="Podicherti R."/>
            <person name="Tsui H.-C.T."/>
            <person name="Winkler M.E."/>
        </authorList>
    </citation>
    <scope>NUCLEOTIDE SEQUENCE</scope>
</reference>
<dbReference type="EMBL" id="UINC01001150">
    <property type="protein sequence ID" value="SUZ72561.1"/>
    <property type="molecule type" value="Genomic_DNA"/>
</dbReference>
<proteinExistence type="predicted"/>
<evidence type="ECO:0000313" key="2">
    <source>
        <dbReference type="EMBL" id="SUZ72561.1"/>
    </source>
</evidence>
<protein>
    <submittedName>
        <fullName evidence="2">Uncharacterized protein</fullName>
    </submittedName>
</protein>
<feature type="transmembrane region" description="Helical" evidence="1">
    <location>
        <begin position="6"/>
        <end position="25"/>
    </location>
</feature>
<name>A0A381PZT8_9ZZZZ</name>
<keyword evidence="1" id="KW-1133">Transmembrane helix</keyword>
<organism evidence="2">
    <name type="scientific">marine metagenome</name>
    <dbReference type="NCBI Taxonomy" id="408172"/>
    <lineage>
        <taxon>unclassified sequences</taxon>
        <taxon>metagenomes</taxon>
        <taxon>ecological metagenomes</taxon>
    </lineage>
</organism>
<gene>
    <name evidence="2" type="ORF">METZ01_LOCUS25415</name>
</gene>